<proteinExistence type="predicted"/>
<name>A0A378A3V8_KLEPO</name>
<organism evidence="1 2">
    <name type="scientific">Klebsiella pneumoniae subsp. ozaenae</name>
    <dbReference type="NCBI Taxonomy" id="574"/>
    <lineage>
        <taxon>Bacteria</taxon>
        <taxon>Pseudomonadati</taxon>
        <taxon>Pseudomonadota</taxon>
        <taxon>Gammaproteobacteria</taxon>
        <taxon>Enterobacterales</taxon>
        <taxon>Enterobacteriaceae</taxon>
        <taxon>Klebsiella/Raoultella group</taxon>
        <taxon>Klebsiella</taxon>
        <taxon>Klebsiella pneumoniae complex</taxon>
    </lineage>
</organism>
<reference evidence="1 2" key="1">
    <citation type="submission" date="2018-06" db="EMBL/GenBank/DDBJ databases">
        <authorList>
            <consortium name="Pathogen Informatics"/>
            <person name="Doyle S."/>
        </authorList>
    </citation>
    <scope>NUCLEOTIDE SEQUENCE [LARGE SCALE GENOMIC DNA]</scope>
    <source>
        <strain evidence="1 2">NCTC10313</strain>
    </source>
</reference>
<evidence type="ECO:0000313" key="2">
    <source>
        <dbReference type="Proteomes" id="UP000254487"/>
    </source>
</evidence>
<accession>A0A378A3V8</accession>
<dbReference type="EMBL" id="UGLW01000003">
    <property type="protein sequence ID" value="STU93845.1"/>
    <property type="molecule type" value="Genomic_DNA"/>
</dbReference>
<dbReference type="Proteomes" id="UP000254487">
    <property type="component" value="Unassembled WGS sequence"/>
</dbReference>
<protein>
    <submittedName>
        <fullName evidence="1">Uncharacterized protein</fullName>
    </submittedName>
</protein>
<dbReference type="AlphaFoldDB" id="A0A378A3V8"/>
<evidence type="ECO:0000313" key="1">
    <source>
        <dbReference type="EMBL" id="STU93845.1"/>
    </source>
</evidence>
<gene>
    <name evidence="1" type="ORF">NCTC10313_04908</name>
</gene>
<sequence length="162" mass="18531">MPALSQSVLDRFQCRRHPVPARLSYQHEPATTIFPTDMREPEEVERFWFTFSPAGAIFGCEAAELHQSGFLRMYRESELLQSALHGYTEALSVDSLVEPDDYVICVSDHDHIASGMAASPLMRPQIEDIVEVDVCQQRRDNRPLWGAFLRCPPFLLPLRSRL</sequence>